<dbReference type="GO" id="GO:1990904">
    <property type="term" value="C:ribonucleoprotein complex"/>
    <property type="evidence" value="ECO:0007669"/>
    <property type="project" value="UniProtKB-KW"/>
</dbReference>
<dbReference type="InterPro" id="IPR001787">
    <property type="entry name" value="Ribosomal_bL21"/>
</dbReference>
<dbReference type="GO" id="GO:0019843">
    <property type="term" value="F:rRNA binding"/>
    <property type="evidence" value="ECO:0007669"/>
    <property type="project" value="UniProtKB-UniRule"/>
</dbReference>
<dbReference type="EMBL" id="FNNC01000004">
    <property type="protein sequence ID" value="SDW67698.1"/>
    <property type="molecule type" value="Genomic_DNA"/>
</dbReference>
<name>A0A1H2VHE0_9BACI</name>
<dbReference type="STRING" id="1122204.SAMN05421781_2088"/>
<evidence type="ECO:0000313" key="8">
    <source>
        <dbReference type="EMBL" id="SDW67698.1"/>
    </source>
</evidence>
<dbReference type="InterPro" id="IPR028909">
    <property type="entry name" value="bL21-like"/>
</dbReference>
<evidence type="ECO:0000256" key="6">
    <source>
        <dbReference type="HAMAP-Rule" id="MF_01363"/>
    </source>
</evidence>
<dbReference type="GO" id="GO:0005737">
    <property type="term" value="C:cytoplasm"/>
    <property type="evidence" value="ECO:0007669"/>
    <property type="project" value="UniProtKB-ARBA"/>
</dbReference>
<dbReference type="OrthoDB" id="9813334at2"/>
<dbReference type="PROSITE" id="PS01169">
    <property type="entry name" value="RIBOSOMAL_L21"/>
    <property type="match status" value="1"/>
</dbReference>
<dbReference type="Pfam" id="PF00829">
    <property type="entry name" value="Ribosomal_L21p"/>
    <property type="match status" value="1"/>
</dbReference>
<evidence type="ECO:0000256" key="7">
    <source>
        <dbReference type="RuleBase" id="RU000562"/>
    </source>
</evidence>
<keyword evidence="2 6" id="KW-0699">rRNA-binding</keyword>
<dbReference type="RefSeq" id="WP_022793176.1">
    <property type="nucleotide sequence ID" value="NZ_FNNC01000004.1"/>
</dbReference>
<proteinExistence type="inferred from homology"/>
<keyword evidence="4 6" id="KW-0689">Ribosomal protein</keyword>
<evidence type="ECO:0000256" key="1">
    <source>
        <dbReference type="ARBA" id="ARBA00008563"/>
    </source>
</evidence>
<dbReference type="AlphaFoldDB" id="A0A1H2VHE0"/>
<keyword evidence="5 6" id="KW-0687">Ribonucleoprotein</keyword>
<gene>
    <name evidence="6" type="primary">rplU</name>
    <name evidence="8" type="ORF">SAMN05421781_2088</name>
</gene>
<comment type="similarity">
    <text evidence="1 6 7">Belongs to the bacterial ribosomal protein bL21 family.</text>
</comment>
<dbReference type="Proteomes" id="UP000199488">
    <property type="component" value="Unassembled WGS sequence"/>
</dbReference>
<keyword evidence="3 6" id="KW-0694">RNA-binding</keyword>
<comment type="subunit">
    <text evidence="6">Part of the 50S ribosomal subunit. Contacts protein L20.</text>
</comment>
<reference evidence="8 9" key="1">
    <citation type="submission" date="2016-10" db="EMBL/GenBank/DDBJ databases">
        <authorList>
            <person name="de Groot N.N."/>
        </authorList>
    </citation>
    <scope>NUCLEOTIDE SEQUENCE [LARGE SCALE GENOMIC DNA]</scope>
    <source>
        <strain evidence="8 9">DSM 23126</strain>
    </source>
</reference>
<evidence type="ECO:0000256" key="2">
    <source>
        <dbReference type="ARBA" id="ARBA00022730"/>
    </source>
</evidence>
<keyword evidence="9" id="KW-1185">Reference proteome</keyword>
<dbReference type="GO" id="GO:0006412">
    <property type="term" value="P:translation"/>
    <property type="evidence" value="ECO:0007669"/>
    <property type="project" value="UniProtKB-UniRule"/>
</dbReference>
<organism evidence="8 9">
    <name type="scientific">Marinococcus luteus</name>
    <dbReference type="NCBI Taxonomy" id="1122204"/>
    <lineage>
        <taxon>Bacteria</taxon>
        <taxon>Bacillati</taxon>
        <taxon>Bacillota</taxon>
        <taxon>Bacilli</taxon>
        <taxon>Bacillales</taxon>
        <taxon>Bacillaceae</taxon>
        <taxon>Marinococcus</taxon>
    </lineage>
</organism>
<evidence type="ECO:0000256" key="4">
    <source>
        <dbReference type="ARBA" id="ARBA00022980"/>
    </source>
</evidence>
<dbReference type="PANTHER" id="PTHR21349">
    <property type="entry name" value="50S RIBOSOMAL PROTEIN L21"/>
    <property type="match status" value="1"/>
</dbReference>
<dbReference type="NCBIfam" id="TIGR00061">
    <property type="entry name" value="L21"/>
    <property type="match status" value="1"/>
</dbReference>
<evidence type="ECO:0000256" key="5">
    <source>
        <dbReference type="ARBA" id="ARBA00023274"/>
    </source>
</evidence>
<comment type="function">
    <text evidence="6 7">This protein binds to 23S rRNA in the presence of protein L20.</text>
</comment>
<dbReference type="InterPro" id="IPR018258">
    <property type="entry name" value="Ribosomal_bL21_CS"/>
</dbReference>
<dbReference type="GO" id="GO:0003735">
    <property type="term" value="F:structural constituent of ribosome"/>
    <property type="evidence" value="ECO:0007669"/>
    <property type="project" value="InterPro"/>
</dbReference>
<dbReference type="HAMAP" id="MF_01363">
    <property type="entry name" value="Ribosomal_bL21"/>
    <property type="match status" value="1"/>
</dbReference>
<dbReference type="SUPFAM" id="SSF141091">
    <property type="entry name" value="L21p-like"/>
    <property type="match status" value="1"/>
</dbReference>
<dbReference type="GO" id="GO:0005840">
    <property type="term" value="C:ribosome"/>
    <property type="evidence" value="ECO:0007669"/>
    <property type="project" value="UniProtKB-KW"/>
</dbReference>
<dbReference type="InterPro" id="IPR036164">
    <property type="entry name" value="bL21-like_sf"/>
</dbReference>
<dbReference type="PANTHER" id="PTHR21349:SF0">
    <property type="entry name" value="LARGE RIBOSOMAL SUBUNIT PROTEIN BL21M"/>
    <property type="match status" value="1"/>
</dbReference>
<sequence length="102" mass="11446">MYAIIETGGKQLKVEEGQTIFVEKLDVEAGDEVTFGNVVFVGGDDVKVGSPFVEGAKVTGKVERQGRNKKIIVFKFKKRKNYRRKQGHRQPYTKVTINSIDA</sequence>
<evidence type="ECO:0000313" key="9">
    <source>
        <dbReference type="Proteomes" id="UP000199488"/>
    </source>
</evidence>
<protein>
    <recommendedName>
        <fullName evidence="6">Large ribosomal subunit protein bL21</fullName>
    </recommendedName>
</protein>
<evidence type="ECO:0000256" key="3">
    <source>
        <dbReference type="ARBA" id="ARBA00022884"/>
    </source>
</evidence>
<accession>A0A1H2VHE0</accession>